<dbReference type="AlphaFoldDB" id="A0A3A9MFW4"/>
<sequence>MTLSTAKVIAHTCPTKDIPAKTANEFIAYVARVSNPSNQDNTETSDKLINYLLNHKHFSPFEHYYVTLEIETPKDISIQLLRHRSFVFQEFSGRYQDINAMDNPFIIRETRLQDSKNRQNSLENTDKTLDFAWKFAQSELLRQAQELYKNALQQGIAKEVARSVLPIGLTKSRLYITGNVRSFIHYLTVRLDPTTQKEHRQLAIAIYDALLPYFNLDAIEELKGAKEAQQA</sequence>
<dbReference type="SUPFAM" id="SSF69796">
    <property type="entry name" value="Thymidylate synthase-complementing protein Thy1"/>
    <property type="match status" value="1"/>
</dbReference>
<dbReference type="CDD" id="cd20175">
    <property type="entry name" value="ThyX"/>
    <property type="match status" value="1"/>
</dbReference>
<dbReference type="GO" id="GO:0032259">
    <property type="term" value="P:methylation"/>
    <property type="evidence" value="ECO:0007669"/>
    <property type="project" value="UniProtKB-KW"/>
</dbReference>
<dbReference type="GO" id="GO:0050660">
    <property type="term" value="F:flavin adenine dinucleotide binding"/>
    <property type="evidence" value="ECO:0007669"/>
    <property type="project" value="UniProtKB-UniRule"/>
</dbReference>
<dbReference type="GO" id="GO:0004799">
    <property type="term" value="F:thymidylate synthase activity"/>
    <property type="evidence" value="ECO:0007669"/>
    <property type="project" value="TreeGrafter"/>
</dbReference>
<evidence type="ECO:0000313" key="3">
    <source>
        <dbReference type="Proteomes" id="UP000280228"/>
    </source>
</evidence>
<dbReference type="Pfam" id="PF02511">
    <property type="entry name" value="Thy1"/>
    <property type="match status" value="1"/>
</dbReference>
<name>A0A3A9MFW4_MORCA</name>
<gene>
    <name evidence="2" type="ORF">EJK53_0871</name>
</gene>
<organism evidence="2 3">
    <name type="scientific">Moraxella catarrhalis</name>
    <name type="common">Branhamella catarrhalis</name>
    <dbReference type="NCBI Taxonomy" id="480"/>
    <lineage>
        <taxon>Bacteria</taxon>
        <taxon>Pseudomonadati</taxon>
        <taxon>Pseudomonadota</taxon>
        <taxon>Gammaproteobacteria</taxon>
        <taxon>Moraxellales</taxon>
        <taxon>Moraxellaceae</taxon>
        <taxon>Moraxella</taxon>
    </lineage>
</organism>
<dbReference type="GO" id="GO:0050797">
    <property type="term" value="F:thymidylate synthase (FAD) activity"/>
    <property type="evidence" value="ECO:0007669"/>
    <property type="project" value="UniProtKB-UniRule"/>
</dbReference>
<dbReference type="GO" id="GO:0006231">
    <property type="term" value="P:dTMP biosynthetic process"/>
    <property type="evidence" value="ECO:0007669"/>
    <property type="project" value="UniProtKB-UniRule"/>
</dbReference>
<protein>
    <recommendedName>
        <fullName evidence="1">FAD-dependent thymidylate synthase</fullName>
        <ecNumber evidence="1">2.1.1.148</ecNumber>
    </recommendedName>
</protein>
<dbReference type="NCBIfam" id="TIGR02170">
    <property type="entry name" value="thyX"/>
    <property type="match status" value="1"/>
</dbReference>
<accession>A0A3A9MFW4</accession>
<keyword evidence="2" id="KW-0489">Methyltransferase</keyword>
<dbReference type="EC" id="2.1.1.148" evidence="1"/>
<evidence type="ECO:0000313" key="2">
    <source>
        <dbReference type="EMBL" id="AZQ93571.1"/>
    </source>
</evidence>
<dbReference type="GO" id="GO:0070402">
    <property type="term" value="F:NADPH binding"/>
    <property type="evidence" value="ECO:0007669"/>
    <property type="project" value="TreeGrafter"/>
</dbReference>
<dbReference type="InterPro" id="IPR003669">
    <property type="entry name" value="Thymidylate_synthase_ThyX"/>
</dbReference>
<proteinExistence type="predicted"/>
<dbReference type="PANTHER" id="PTHR34934">
    <property type="entry name" value="FLAVIN-DEPENDENT THYMIDYLATE SYNTHASE"/>
    <property type="match status" value="1"/>
</dbReference>
<dbReference type="PROSITE" id="PS51331">
    <property type="entry name" value="THYX"/>
    <property type="match status" value="1"/>
</dbReference>
<dbReference type="Gene3D" id="1.20.5.3070">
    <property type="match status" value="1"/>
</dbReference>
<dbReference type="PANTHER" id="PTHR34934:SF1">
    <property type="entry name" value="FLAVIN-DEPENDENT THYMIDYLATE SYNTHASE"/>
    <property type="match status" value="1"/>
</dbReference>
<dbReference type="RefSeq" id="WP_003667840.1">
    <property type="nucleotide sequence ID" value="NZ_CP034662.1"/>
</dbReference>
<dbReference type="EMBL" id="CP034662">
    <property type="protein sequence ID" value="AZQ93571.1"/>
    <property type="molecule type" value="Genomic_DNA"/>
</dbReference>
<reference evidence="2 3" key="1">
    <citation type="submission" date="2018-12" db="EMBL/GenBank/DDBJ databases">
        <title>Persistence of Moraxella catarrhalis in Chronic Obstructive Pulmonary Disease and Regulation of the Hag/MID Adhesin.</title>
        <authorList>
            <person name="Murphy T."/>
            <person name="Zhao X."/>
            <person name="Vyas G."/>
            <person name="Aluvathingal J."/>
            <person name="Nadendla S."/>
            <person name="Tallon L."/>
            <person name="Tettelin H."/>
        </authorList>
    </citation>
    <scope>NUCLEOTIDE SEQUENCE [LARGE SCALE GENOMIC DNA]</scope>
    <source>
        <strain evidence="2 3">46P58B1</strain>
    </source>
</reference>
<dbReference type="InterPro" id="IPR036098">
    <property type="entry name" value="Thymidylate_synthase_ThyX_sf"/>
</dbReference>
<evidence type="ECO:0000256" key="1">
    <source>
        <dbReference type="NCBIfam" id="TIGR02170"/>
    </source>
</evidence>
<dbReference type="Proteomes" id="UP000280228">
    <property type="component" value="Chromosome"/>
</dbReference>
<keyword evidence="2" id="KW-0808">Transferase</keyword>
<dbReference type="Gene3D" id="3.30.1360.170">
    <property type="match status" value="1"/>
</dbReference>